<name>A0AC34FJB0_9BILA</name>
<proteinExistence type="predicted"/>
<evidence type="ECO:0000313" key="1">
    <source>
        <dbReference type="Proteomes" id="UP000887579"/>
    </source>
</evidence>
<organism evidence="1 2">
    <name type="scientific">Panagrolaimus sp. ES5</name>
    <dbReference type="NCBI Taxonomy" id="591445"/>
    <lineage>
        <taxon>Eukaryota</taxon>
        <taxon>Metazoa</taxon>
        <taxon>Ecdysozoa</taxon>
        <taxon>Nematoda</taxon>
        <taxon>Chromadorea</taxon>
        <taxon>Rhabditida</taxon>
        <taxon>Tylenchina</taxon>
        <taxon>Panagrolaimomorpha</taxon>
        <taxon>Panagrolaimoidea</taxon>
        <taxon>Panagrolaimidae</taxon>
        <taxon>Panagrolaimus</taxon>
    </lineage>
</organism>
<sequence length="93" mass="10521">MTRYNKNGFMETVVGFNGIITWHSLVQECSDGFSRYLATTIDHCSYYYCAAMLQVYQPNGKDGGVERRSTNDTIPMSSTVSKPSYIDRTLAMK</sequence>
<evidence type="ECO:0000313" key="2">
    <source>
        <dbReference type="WBParaSite" id="ES5_v2.g17284.t1"/>
    </source>
</evidence>
<accession>A0AC34FJB0</accession>
<dbReference type="WBParaSite" id="ES5_v2.g17284.t1">
    <property type="protein sequence ID" value="ES5_v2.g17284.t1"/>
    <property type="gene ID" value="ES5_v2.g17284"/>
</dbReference>
<reference evidence="2" key="1">
    <citation type="submission" date="2022-11" db="UniProtKB">
        <authorList>
            <consortium name="WormBaseParasite"/>
        </authorList>
    </citation>
    <scope>IDENTIFICATION</scope>
</reference>
<dbReference type="Proteomes" id="UP000887579">
    <property type="component" value="Unplaced"/>
</dbReference>
<protein>
    <submittedName>
        <fullName evidence="2">Uncharacterized protein</fullName>
    </submittedName>
</protein>